<sequence>MEPTDPSGNTTRTFATLDQALASLGIDYNSIGLEVISDGVYQVDSSVYNLNYCGGSQDDLDPTNLCDFCNGISAEALISTQGYTHAPSN</sequence>
<dbReference type="EMBL" id="JAPDRL010000027">
    <property type="protein sequence ID" value="KAJ9665583.1"/>
    <property type="molecule type" value="Genomic_DNA"/>
</dbReference>
<accession>A0ABQ9NV36</accession>
<dbReference type="Proteomes" id="UP001172684">
    <property type="component" value="Unassembled WGS sequence"/>
</dbReference>
<proteinExistence type="predicted"/>
<organism evidence="1 2">
    <name type="scientific">Coniosporium apollinis</name>
    <dbReference type="NCBI Taxonomy" id="61459"/>
    <lineage>
        <taxon>Eukaryota</taxon>
        <taxon>Fungi</taxon>
        <taxon>Dikarya</taxon>
        <taxon>Ascomycota</taxon>
        <taxon>Pezizomycotina</taxon>
        <taxon>Dothideomycetes</taxon>
        <taxon>Dothideomycetes incertae sedis</taxon>
        <taxon>Coniosporium</taxon>
    </lineage>
</organism>
<protein>
    <submittedName>
        <fullName evidence="1">Uncharacterized protein</fullName>
    </submittedName>
</protein>
<keyword evidence="2" id="KW-1185">Reference proteome</keyword>
<evidence type="ECO:0000313" key="1">
    <source>
        <dbReference type="EMBL" id="KAJ9665583.1"/>
    </source>
</evidence>
<comment type="caution">
    <text evidence="1">The sequence shown here is derived from an EMBL/GenBank/DDBJ whole genome shotgun (WGS) entry which is preliminary data.</text>
</comment>
<gene>
    <name evidence="1" type="ORF">H2201_004274</name>
</gene>
<evidence type="ECO:0000313" key="2">
    <source>
        <dbReference type="Proteomes" id="UP001172684"/>
    </source>
</evidence>
<name>A0ABQ9NV36_9PEZI</name>
<reference evidence="1" key="1">
    <citation type="submission" date="2022-10" db="EMBL/GenBank/DDBJ databases">
        <title>Culturing micro-colonial fungi from biological soil crusts in the Mojave desert and describing Neophaeococcomyces mojavensis, and introducing the new genera and species Taxawa tesnikishii.</title>
        <authorList>
            <person name="Kurbessoian T."/>
            <person name="Stajich J.E."/>
        </authorList>
    </citation>
    <scope>NUCLEOTIDE SEQUENCE</scope>
    <source>
        <strain evidence="1">TK_1</strain>
    </source>
</reference>